<gene>
    <name evidence="2" type="ORF">SAMN05660313_00881</name>
</gene>
<dbReference type="STRING" id="76595.SAMN05660313_00881"/>
<dbReference type="EMBL" id="FPIY01000001">
    <property type="protein sequence ID" value="SFW26274.1"/>
    <property type="molecule type" value="Genomic_DNA"/>
</dbReference>
<name>A0A1K1MSV1_9FLAO</name>
<protein>
    <submittedName>
        <fullName evidence="2">Uncharacterized protein</fullName>
    </submittedName>
</protein>
<evidence type="ECO:0000313" key="2">
    <source>
        <dbReference type="EMBL" id="SFW26274.1"/>
    </source>
</evidence>
<feature type="region of interest" description="Disordered" evidence="1">
    <location>
        <begin position="53"/>
        <end position="74"/>
    </location>
</feature>
<evidence type="ECO:0000256" key="1">
    <source>
        <dbReference type="SAM" id="MobiDB-lite"/>
    </source>
</evidence>
<evidence type="ECO:0000313" key="3">
    <source>
        <dbReference type="Proteomes" id="UP000183257"/>
    </source>
</evidence>
<dbReference type="Proteomes" id="UP000183257">
    <property type="component" value="Unassembled WGS sequence"/>
</dbReference>
<accession>A0A1K1MSV1</accession>
<feature type="compositionally biased region" description="Basic and acidic residues" evidence="1">
    <location>
        <begin position="64"/>
        <end position="74"/>
    </location>
</feature>
<dbReference type="AlphaFoldDB" id="A0A1K1MSV1"/>
<reference evidence="3" key="1">
    <citation type="submission" date="2016-11" db="EMBL/GenBank/DDBJ databases">
        <authorList>
            <person name="Varghese N."/>
            <person name="Submissions S."/>
        </authorList>
    </citation>
    <scope>NUCLEOTIDE SEQUENCE [LARGE SCALE GENOMIC DNA]</scope>
    <source>
        <strain evidence="3">DSM 24786</strain>
    </source>
</reference>
<sequence>MIKNSILLITLFTILNSCNSQKKEDPLITEINTDISEIENLIKGGNSPLGISLSSGDSEPFNPENKHNFENKKEQQSDSIINAFIDSIAVDQTIIEPYNSIDIDFDDLDIIQRTGIKLFHYHDHPEDIPFYTMKNITFLDGTTTKAKGKNITDKEIMKRYYNGEELSDIELYVENKQAFKECFIIKDDKPVKSIEFEFTRFKRNRKTYTLKSKGDTINTKYGTIYLEGITNNSVALRVPTEIADFTELNALYKDGRSLKRTGGSESTSFSNKKKEYYKNYIDVLKKAKIEVAEKRIQTEKQLLKYIEKQSAPFKEDVAYTLLNVNYKGPVNSLKLTVSDIKSQKIIHNVTYNFKIEDILYKEL</sequence>
<keyword evidence="3" id="KW-1185">Reference proteome</keyword>
<organism evidence="2 3">
    <name type="scientific">Cellulophaga fucicola</name>
    <dbReference type="NCBI Taxonomy" id="76595"/>
    <lineage>
        <taxon>Bacteria</taxon>
        <taxon>Pseudomonadati</taxon>
        <taxon>Bacteroidota</taxon>
        <taxon>Flavobacteriia</taxon>
        <taxon>Flavobacteriales</taxon>
        <taxon>Flavobacteriaceae</taxon>
        <taxon>Cellulophaga</taxon>
    </lineage>
</organism>
<proteinExistence type="predicted"/>